<evidence type="ECO:0000313" key="3">
    <source>
        <dbReference type="Proteomes" id="UP000184226"/>
    </source>
</evidence>
<dbReference type="EMBL" id="FQXE01000018">
    <property type="protein sequence ID" value="SHI27344.1"/>
    <property type="molecule type" value="Genomic_DNA"/>
</dbReference>
<evidence type="ECO:0000256" key="1">
    <source>
        <dbReference type="SAM" id="MobiDB-lite"/>
    </source>
</evidence>
<dbReference type="OrthoDB" id="6025757at2"/>
<evidence type="ECO:0008006" key="4">
    <source>
        <dbReference type="Google" id="ProtNLM"/>
    </source>
</evidence>
<feature type="region of interest" description="Disordered" evidence="1">
    <location>
        <begin position="70"/>
        <end position="104"/>
    </location>
</feature>
<evidence type="ECO:0000313" key="2">
    <source>
        <dbReference type="EMBL" id="SHI27344.1"/>
    </source>
</evidence>
<protein>
    <recommendedName>
        <fullName evidence="4">DUF2894 domain-containing protein</fullName>
    </recommendedName>
</protein>
<dbReference type="InterPro" id="IPR021549">
    <property type="entry name" value="DUF2894"/>
</dbReference>
<gene>
    <name evidence="2" type="ORF">SAMN04488135_11843</name>
</gene>
<dbReference type="Proteomes" id="UP000184226">
    <property type="component" value="Unassembled WGS sequence"/>
</dbReference>
<proteinExistence type="predicted"/>
<feature type="compositionally biased region" description="Low complexity" evidence="1">
    <location>
        <begin position="84"/>
        <end position="100"/>
    </location>
</feature>
<sequence>MNSGGASPTQALLAAWRERGAARLDPVRCHFIEALARRAAGHSGAARHALDERLSELLQACQDDIASSAHETGETGETGEVGEVGEVGAAGNAGNAGNMEKAGETAPGPLAQLVAYIASQAPRGGAGLALNDTARPGALNPELSAIDYFRSAWSRVSTNRLLRQSQAQVPENAGPLNSNNLAHRSLALMRELSPGYLQHFLSYVDALSWLEQLNDGGAAASPAANAKKGPRGRQR</sequence>
<dbReference type="AlphaFoldDB" id="A0A1M5ZSZ2"/>
<name>A0A1M5ZSZ2_9BURK</name>
<reference evidence="2 3" key="1">
    <citation type="submission" date="2016-11" db="EMBL/GenBank/DDBJ databases">
        <authorList>
            <person name="Jaros S."/>
            <person name="Januszkiewicz K."/>
            <person name="Wedrychowicz H."/>
        </authorList>
    </citation>
    <scope>NUCLEOTIDE SEQUENCE [LARGE SCALE GENOMIC DNA]</scope>
    <source>
        <strain evidence="2 3">CGMCC 1.10190</strain>
    </source>
</reference>
<dbReference type="STRING" id="658167.SAMN04488135_11843"/>
<dbReference type="Pfam" id="PF11445">
    <property type="entry name" value="DUF2894"/>
    <property type="match status" value="1"/>
</dbReference>
<dbReference type="RefSeq" id="WP_073108639.1">
    <property type="nucleotide sequence ID" value="NZ_FQXE01000018.1"/>
</dbReference>
<accession>A0A1M5ZSZ2</accession>
<keyword evidence="3" id="KW-1185">Reference proteome</keyword>
<organism evidence="2 3">
    <name type="scientific">Pollutimonas bauzanensis</name>
    <dbReference type="NCBI Taxonomy" id="658167"/>
    <lineage>
        <taxon>Bacteria</taxon>
        <taxon>Pseudomonadati</taxon>
        <taxon>Pseudomonadota</taxon>
        <taxon>Betaproteobacteria</taxon>
        <taxon>Burkholderiales</taxon>
        <taxon>Alcaligenaceae</taxon>
        <taxon>Pollutimonas</taxon>
    </lineage>
</organism>